<reference evidence="3 4" key="1">
    <citation type="submission" date="2024-06" db="EMBL/GenBank/DDBJ databases">
        <title>The Natural Products Discovery Center: Release of the First 8490 Sequenced Strains for Exploring Actinobacteria Biosynthetic Diversity.</title>
        <authorList>
            <person name="Kalkreuter E."/>
            <person name="Kautsar S.A."/>
            <person name="Yang D."/>
            <person name="Bader C.D."/>
            <person name="Teijaro C.N."/>
            <person name="Fluegel L."/>
            <person name="Davis C.M."/>
            <person name="Simpson J.R."/>
            <person name="Lauterbach L."/>
            <person name="Steele A.D."/>
            <person name="Gui C."/>
            <person name="Meng S."/>
            <person name="Li G."/>
            <person name="Viehrig K."/>
            <person name="Ye F."/>
            <person name="Su P."/>
            <person name="Kiefer A.F."/>
            <person name="Nichols A."/>
            <person name="Cepeda A.J."/>
            <person name="Yan W."/>
            <person name="Fan B."/>
            <person name="Jiang Y."/>
            <person name="Adhikari A."/>
            <person name="Zheng C.-J."/>
            <person name="Schuster L."/>
            <person name="Cowan T.M."/>
            <person name="Smanski M.J."/>
            <person name="Chevrette M.G."/>
            <person name="De Carvalho L.P.S."/>
            <person name="Shen B."/>
        </authorList>
    </citation>
    <scope>NUCLEOTIDE SEQUENCE [LARGE SCALE GENOMIC DNA]</scope>
    <source>
        <strain evidence="3 4">NPDC000632</strain>
    </source>
</reference>
<feature type="transmembrane region" description="Helical" evidence="2">
    <location>
        <begin position="20"/>
        <end position="40"/>
    </location>
</feature>
<feature type="transmembrane region" description="Helical" evidence="2">
    <location>
        <begin position="240"/>
        <end position="262"/>
    </location>
</feature>
<feature type="transmembrane region" description="Helical" evidence="2">
    <location>
        <begin position="93"/>
        <end position="114"/>
    </location>
</feature>
<dbReference type="Pfam" id="PF07690">
    <property type="entry name" value="MFS_1"/>
    <property type="match status" value="1"/>
</dbReference>
<accession>A0ABV1VSY1</accession>
<feature type="transmembrane region" description="Helical" evidence="2">
    <location>
        <begin position="389"/>
        <end position="409"/>
    </location>
</feature>
<feature type="transmembrane region" description="Helical" evidence="2">
    <location>
        <begin position="360"/>
        <end position="383"/>
    </location>
</feature>
<keyword evidence="4" id="KW-1185">Reference proteome</keyword>
<feature type="transmembrane region" description="Helical" evidence="2">
    <location>
        <begin position="302"/>
        <end position="319"/>
    </location>
</feature>
<feature type="region of interest" description="Disordered" evidence="1">
    <location>
        <begin position="418"/>
        <end position="453"/>
    </location>
</feature>
<dbReference type="SUPFAM" id="SSF103473">
    <property type="entry name" value="MFS general substrate transporter"/>
    <property type="match status" value="1"/>
</dbReference>
<evidence type="ECO:0000256" key="1">
    <source>
        <dbReference type="SAM" id="MobiDB-lite"/>
    </source>
</evidence>
<keyword evidence="2" id="KW-0472">Membrane</keyword>
<feature type="transmembrane region" description="Helical" evidence="2">
    <location>
        <begin position="325"/>
        <end position="348"/>
    </location>
</feature>
<dbReference type="EMBL" id="JBEPCV010000072">
    <property type="protein sequence ID" value="MER6909606.1"/>
    <property type="molecule type" value="Genomic_DNA"/>
</dbReference>
<gene>
    <name evidence="3" type="ORF">ABT322_39025</name>
</gene>
<keyword evidence="2" id="KW-0812">Transmembrane</keyword>
<organism evidence="3 4">
    <name type="scientific">Streptomyces flaveolus</name>
    <dbReference type="NCBI Taxonomy" id="67297"/>
    <lineage>
        <taxon>Bacteria</taxon>
        <taxon>Bacillati</taxon>
        <taxon>Actinomycetota</taxon>
        <taxon>Actinomycetes</taxon>
        <taxon>Kitasatosporales</taxon>
        <taxon>Streptomycetaceae</taxon>
        <taxon>Streptomyces</taxon>
    </lineage>
</organism>
<evidence type="ECO:0000313" key="3">
    <source>
        <dbReference type="EMBL" id="MER6909606.1"/>
    </source>
</evidence>
<dbReference type="PANTHER" id="PTHR23542">
    <property type="match status" value="1"/>
</dbReference>
<comment type="caution">
    <text evidence="3">The sequence shown here is derived from an EMBL/GenBank/DDBJ whole genome shotgun (WGS) entry which is preliminary data.</text>
</comment>
<sequence length="453" mass="44686">MGSTRSTADTERRHRTLRTYREVVGLSGPLLPVVSFLGRLPTATIQFGSVLLVARTSGSLAAAGLTGGALAVGQVACGPLVGRLADRHGQRTVVLLFSLANALAIAALVAGALARLPTPALAALGAVAGASVPLIGPLARVRLVALARRAGACEPTVGAALSFESTLDEISFVLGPALVGLAAVLAHPAHALGAAALLVVVCGTGFALHPTARVTGNAAPPAPDAPPARARVRMPRSVHALYASLALQGAMFGACQAGITAFTERLGQGDQAGLVYAAMGVMSAGAGLAMAAVPARVGLRTRWRAATATACVLSLPLLWTDTLAGLYAVVTVLGIAYAPHLITVLALTERTVPRARLAEAMAYATSAIVGGQALTVAVTGRLAESHGPVAAFTAATATAGLAFAIALAARPASYAAHSGAGGGPARGGGGRARAGGAGGGAAGRRGGPPPGPR</sequence>
<name>A0ABV1VSY1_9ACTN</name>
<feature type="compositionally biased region" description="Gly residues" evidence="1">
    <location>
        <begin position="419"/>
        <end position="446"/>
    </location>
</feature>
<feature type="transmembrane region" description="Helical" evidence="2">
    <location>
        <begin position="120"/>
        <end position="139"/>
    </location>
</feature>
<feature type="transmembrane region" description="Helical" evidence="2">
    <location>
        <begin position="60"/>
        <end position="81"/>
    </location>
</feature>
<feature type="transmembrane region" description="Helical" evidence="2">
    <location>
        <begin position="274"/>
        <end position="295"/>
    </location>
</feature>
<dbReference type="RefSeq" id="WP_350815328.1">
    <property type="nucleotide sequence ID" value="NZ_JBEPCV010000072.1"/>
</dbReference>
<protein>
    <submittedName>
        <fullName evidence="3">MFS transporter</fullName>
    </submittedName>
</protein>
<evidence type="ECO:0000313" key="4">
    <source>
        <dbReference type="Proteomes" id="UP001490330"/>
    </source>
</evidence>
<dbReference type="InterPro" id="IPR036259">
    <property type="entry name" value="MFS_trans_sf"/>
</dbReference>
<dbReference type="Proteomes" id="UP001490330">
    <property type="component" value="Unassembled WGS sequence"/>
</dbReference>
<dbReference type="PANTHER" id="PTHR23542:SF1">
    <property type="entry name" value="MAJOR FACILITATOR SUPERFAMILY (MFS) PROFILE DOMAIN-CONTAINING PROTEIN"/>
    <property type="match status" value="1"/>
</dbReference>
<keyword evidence="2" id="KW-1133">Transmembrane helix</keyword>
<proteinExistence type="predicted"/>
<dbReference type="InterPro" id="IPR011701">
    <property type="entry name" value="MFS"/>
</dbReference>
<feature type="non-terminal residue" evidence="3">
    <location>
        <position position="453"/>
    </location>
</feature>
<evidence type="ECO:0000256" key="2">
    <source>
        <dbReference type="SAM" id="Phobius"/>
    </source>
</evidence>
<dbReference type="Gene3D" id="1.20.1250.20">
    <property type="entry name" value="MFS general substrate transporter like domains"/>
    <property type="match status" value="1"/>
</dbReference>